<dbReference type="GO" id="GO:0042742">
    <property type="term" value="P:defense response to bacterium"/>
    <property type="evidence" value="ECO:0007669"/>
    <property type="project" value="UniProtKB-KW"/>
</dbReference>
<dbReference type="Pfam" id="PF06958">
    <property type="entry name" value="Pyocin_S"/>
    <property type="match status" value="1"/>
</dbReference>
<proteinExistence type="inferred from homology"/>
<name>A0A177SRT2_PSEPU</name>
<dbReference type="RefSeq" id="WP_240500605.1">
    <property type="nucleotide sequence ID" value="NZ_LUCV01000010.1"/>
</dbReference>
<evidence type="ECO:0000256" key="4">
    <source>
        <dbReference type="ARBA" id="ARBA00022759"/>
    </source>
</evidence>
<gene>
    <name evidence="11" type="ORF">AYO28_13120</name>
</gene>
<feature type="compositionally biased region" description="Basic and acidic residues" evidence="9">
    <location>
        <begin position="753"/>
        <end position="762"/>
    </location>
</feature>
<dbReference type="InterPro" id="IPR037146">
    <property type="entry name" value="Colicin/pyocin_DNase_dom_sf"/>
</dbReference>
<evidence type="ECO:0000256" key="9">
    <source>
        <dbReference type="SAM" id="MobiDB-lite"/>
    </source>
</evidence>
<dbReference type="InterPro" id="IPR036302">
    <property type="entry name" value="Pyosin/cloacin_T_dom_sf"/>
</dbReference>
<protein>
    <recommendedName>
        <fullName evidence="10">Pyosin/cloacin translocation domain-containing protein</fullName>
    </recommendedName>
</protein>
<evidence type="ECO:0000313" key="12">
    <source>
        <dbReference type="Proteomes" id="UP000077752"/>
    </source>
</evidence>
<keyword evidence="4" id="KW-0255">Endonuclease</keyword>
<dbReference type="SUPFAM" id="SSF69369">
    <property type="entry name" value="Cloacin translocation domain"/>
    <property type="match status" value="1"/>
</dbReference>
<evidence type="ECO:0000256" key="2">
    <source>
        <dbReference type="ARBA" id="ARBA00022529"/>
    </source>
</evidence>
<dbReference type="EMBL" id="LUCV01000010">
    <property type="protein sequence ID" value="OAI93675.1"/>
    <property type="molecule type" value="Genomic_DNA"/>
</dbReference>
<comment type="caution">
    <text evidence="11">The sequence shown here is derived from an EMBL/GenBank/DDBJ whole genome shotgun (WGS) entry which is preliminary data.</text>
</comment>
<evidence type="ECO:0000256" key="1">
    <source>
        <dbReference type="ARBA" id="ARBA00006811"/>
    </source>
</evidence>
<dbReference type="AlphaFoldDB" id="A0A177SRT2"/>
<dbReference type="GO" id="GO:0016787">
    <property type="term" value="F:hydrolase activity"/>
    <property type="evidence" value="ECO:0007669"/>
    <property type="project" value="UniProtKB-KW"/>
</dbReference>
<keyword evidence="6" id="KW-0044">Antibiotic</keyword>
<dbReference type="InterPro" id="IPR016128">
    <property type="entry name" value="Pyosin/cloacin_T_dom"/>
</dbReference>
<keyword evidence="2" id="KW-0929">Antimicrobial</keyword>
<evidence type="ECO:0000256" key="8">
    <source>
        <dbReference type="SAM" id="Coils"/>
    </source>
</evidence>
<evidence type="ECO:0000256" key="7">
    <source>
        <dbReference type="ARBA" id="ARBA00023048"/>
    </source>
</evidence>
<feature type="region of interest" description="Disordered" evidence="9">
    <location>
        <begin position="714"/>
        <end position="762"/>
    </location>
</feature>
<dbReference type="GO" id="GO:0031640">
    <property type="term" value="P:killing of cells of another organism"/>
    <property type="evidence" value="ECO:0007669"/>
    <property type="project" value="UniProtKB-KW"/>
</dbReference>
<organism evidence="11 12">
    <name type="scientific">Pseudomonas putida</name>
    <name type="common">Arthrobacter siderocapsulatus</name>
    <dbReference type="NCBI Taxonomy" id="303"/>
    <lineage>
        <taxon>Bacteria</taxon>
        <taxon>Pseudomonadati</taxon>
        <taxon>Pseudomonadota</taxon>
        <taxon>Gammaproteobacteria</taxon>
        <taxon>Pseudomonadales</taxon>
        <taxon>Pseudomonadaceae</taxon>
        <taxon>Pseudomonas</taxon>
    </lineage>
</organism>
<keyword evidence="3" id="KW-0540">Nuclease</keyword>
<keyword evidence="5" id="KW-0378">Hydrolase</keyword>
<dbReference type="GO" id="GO:0004519">
    <property type="term" value="F:endonuclease activity"/>
    <property type="evidence" value="ECO:0007669"/>
    <property type="project" value="UniProtKB-KW"/>
</dbReference>
<comment type="similarity">
    <text evidence="1">Belongs to the colicin/pyosin nuclease family.</text>
</comment>
<feature type="coiled-coil region" evidence="8">
    <location>
        <begin position="220"/>
        <end position="277"/>
    </location>
</feature>
<dbReference type="SUPFAM" id="SSF54060">
    <property type="entry name" value="His-Me finger endonucleases"/>
    <property type="match status" value="1"/>
</dbReference>
<dbReference type="InterPro" id="IPR044925">
    <property type="entry name" value="His-Me_finger_sf"/>
</dbReference>
<sequence>MDKLFPDRTTGDVVIRDGTVETQGPRDAGFFDIGGGSGFSGGFGGSSRKRAKKRAKARAAAIAKRRAEQQAAAEAARQAQLAAQAAAQAAAHQQWVQHFAQTQQATRATIDRHYAANLGNVGQTLKAELEAVRKYPANDGSERWQLHLITRERQVIEEMIAAKAAELQRKNQLARAFDGQDPLQHSPQDYAERLAQQSSSQSFQQLHQAWEAAYIAAQEAQLLSEAIRQLTERSNALAARHAEQKVVWKAREEEWERQRQYKELREARVRFKQLADENLRLKRIREANSLTMPMAATAAGSLLTWDGVRVAEGVVSAIERAVGDSIREIARVAAIRTGQALGTFVTAATYSTALGNGELMPEQRRLLQGIGIPAEGIGLRAGQDLQALAERGGMAEVDYRVRLEAHGNSTAIIVASTGDEISSRVPVRNAVFDPLTNTYRAEGQAATDRDLVFTADSALADPLKPQVQTASGLLSSEPQALAIPAGVDTRINDCIVCIPGRAPLYFSFDVPPAGAGVVGGGGQVAAPGWWDASTRASGAAIPAQAADTLRGREFASFAGFEQALWRSIGEEAAPGGTFSEINQRRIANGLAPYAPKSTWVGERREFEVRYSQSAALGNAPYDLDRLSLHSPASAFGVRAQPQPFAPWLQLGEPISLEAAKSLAHSSGGRRTWTPLVPPGSELLGPTDLPPVPPLPGTIPGAELDPYRPQIETLPGLDEEETGSRLPGYGEGNDLPSPGLVFSEPLDVGPADQLQRDSNGDGLDIDHIVSKKALQLYLSRAFPNMTGPDIKAAISKAPGIAIPSEVHRKFSETYGGRNTKEKQNADALDLKSAIDRNFDAIKPGLIEHGLEESKIEQARQKIHDLQRQQGWIK</sequence>
<keyword evidence="7" id="KW-0078">Bacteriocin</keyword>
<dbReference type="Proteomes" id="UP000077752">
    <property type="component" value="Unassembled WGS sequence"/>
</dbReference>
<evidence type="ECO:0000313" key="11">
    <source>
        <dbReference type="EMBL" id="OAI93675.1"/>
    </source>
</evidence>
<reference evidence="11 12" key="1">
    <citation type="submission" date="2016-03" db="EMBL/GenBank/DDBJ databases">
        <title>Draft Genome Assembly of Pseudomonas putida strain CBF10-2.</title>
        <authorList>
            <person name="Iyer R.S."/>
            <person name="Damania A."/>
        </authorList>
    </citation>
    <scope>NUCLEOTIDE SEQUENCE [LARGE SCALE GENOMIC DNA]</scope>
    <source>
        <strain evidence="11 12">CBF10-2</strain>
    </source>
</reference>
<accession>A0A177SRT2</accession>
<evidence type="ECO:0000259" key="10">
    <source>
        <dbReference type="Pfam" id="PF06958"/>
    </source>
</evidence>
<dbReference type="Gene3D" id="3.90.540.10">
    <property type="entry name" value="Colicin/pyocin, DNase domain"/>
    <property type="match status" value="1"/>
</dbReference>
<evidence type="ECO:0000256" key="3">
    <source>
        <dbReference type="ARBA" id="ARBA00022722"/>
    </source>
</evidence>
<feature type="domain" description="Pyosin/cloacin translocation" evidence="10">
    <location>
        <begin position="386"/>
        <end position="505"/>
    </location>
</feature>
<dbReference type="Pfam" id="PF21431">
    <property type="entry name" value="Col-Pyo_DNase"/>
    <property type="match status" value="1"/>
</dbReference>
<keyword evidence="8" id="KW-0175">Coiled coil</keyword>
<evidence type="ECO:0000256" key="6">
    <source>
        <dbReference type="ARBA" id="ARBA00023022"/>
    </source>
</evidence>
<evidence type="ECO:0000256" key="5">
    <source>
        <dbReference type="ARBA" id="ARBA00022801"/>
    </source>
</evidence>